<dbReference type="AlphaFoldDB" id="A0A1I0IZL1"/>
<evidence type="ECO:0000313" key="1">
    <source>
        <dbReference type="EMBL" id="SEU02630.1"/>
    </source>
</evidence>
<reference evidence="1 2" key="1">
    <citation type="submission" date="2016-10" db="EMBL/GenBank/DDBJ databases">
        <authorList>
            <person name="de Groot N.N."/>
        </authorList>
    </citation>
    <scope>NUCLEOTIDE SEQUENCE [LARGE SCALE GENOMIC DNA]</scope>
    <source>
        <strain evidence="1 2">DSM 17862</strain>
    </source>
</reference>
<accession>A0A1I0IZL1</accession>
<protein>
    <submittedName>
        <fullName evidence="1">Uncharacterized protein</fullName>
    </submittedName>
</protein>
<sequence>MDDLQKLLDAATPGPWVVKFRKDQSAYICMGGTRPGDAHKQFDLLDCDSESDLADVRLLGLAKALACQVIAARKLVEALRFYADAENWTCEDGDWEMAEAISDTATDDELAALNIISAIEADEGKAARAAFAEWEAAR</sequence>
<name>A0A1I0IZL1_9RHOB</name>
<proteinExistence type="predicted"/>
<evidence type="ECO:0000313" key="2">
    <source>
        <dbReference type="Proteomes" id="UP000199180"/>
    </source>
</evidence>
<gene>
    <name evidence="1" type="ORF">SAMN04489858_12027</name>
</gene>
<dbReference type="EMBL" id="FOHO01000020">
    <property type="protein sequence ID" value="SEU02630.1"/>
    <property type="molecule type" value="Genomic_DNA"/>
</dbReference>
<dbReference type="OrthoDB" id="7779232at2"/>
<keyword evidence="2" id="KW-1185">Reference proteome</keyword>
<dbReference type="STRING" id="364199.SAMN04489858_12027"/>
<dbReference type="Proteomes" id="UP000199180">
    <property type="component" value="Unassembled WGS sequence"/>
</dbReference>
<dbReference type="RefSeq" id="WP_090737660.1">
    <property type="nucleotide sequence ID" value="NZ_FOHO01000020.1"/>
</dbReference>
<organism evidence="1 2">
    <name type="scientific">Paracoccus homiensis</name>
    <dbReference type="NCBI Taxonomy" id="364199"/>
    <lineage>
        <taxon>Bacteria</taxon>
        <taxon>Pseudomonadati</taxon>
        <taxon>Pseudomonadota</taxon>
        <taxon>Alphaproteobacteria</taxon>
        <taxon>Rhodobacterales</taxon>
        <taxon>Paracoccaceae</taxon>
        <taxon>Paracoccus</taxon>
    </lineage>
</organism>